<protein>
    <recommendedName>
        <fullName evidence="4">Hexosyltransferase</fullName>
        <ecNumber evidence="4">2.4.1.-</ecNumber>
    </recommendedName>
</protein>
<dbReference type="GO" id="GO:0071555">
    <property type="term" value="P:cell wall organization"/>
    <property type="evidence" value="ECO:0007669"/>
    <property type="project" value="UniProtKB-KW"/>
</dbReference>
<comment type="subcellular location">
    <subcellularLocation>
        <location evidence="4">Golgi apparatus membrane</location>
        <topology evidence="4">Single-pass type II membrane protein</topology>
    </subcellularLocation>
</comment>
<dbReference type="GO" id="GO:0000139">
    <property type="term" value="C:Golgi membrane"/>
    <property type="evidence" value="ECO:0007669"/>
    <property type="project" value="UniProtKB-SubCell"/>
</dbReference>
<dbReference type="InterPro" id="IPR029044">
    <property type="entry name" value="Nucleotide-diphossugar_trans"/>
</dbReference>
<dbReference type="AlphaFoldDB" id="A0A6I9S981"/>
<evidence type="ECO:0000256" key="3">
    <source>
        <dbReference type="ARBA" id="ARBA00022676"/>
    </source>
</evidence>
<proteinExistence type="inferred from homology"/>
<keyword evidence="3 4" id="KW-0328">Glycosyltransferase</keyword>
<keyword evidence="5" id="KW-1185">Reference proteome</keyword>
<keyword evidence="4" id="KW-0333">Golgi apparatus</keyword>
<dbReference type="Gene3D" id="3.90.550.10">
    <property type="entry name" value="Spore Coat Polysaccharide Biosynthesis Protein SpsA, Chain A"/>
    <property type="match status" value="1"/>
</dbReference>
<keyword evidence="3 4" id="KW-0808">Transferase</keyword>
<reference evidence="6" key="1">
    <citation type="submission" date="2025-08" db="UniProtKB">
        <authorList>
            <consortium name="RefSeq"/>
        </authorList>
    </citation>
    <scope>IDENTIFICATION</scope>
</reference>
<gene>
    <name evidence="6" type="primary">LOC105058323</name>
</gene>
<dbReference type="Pfam" id="PF01501">
    <property type="entry name" value="Glyco_transf_8"/>
    <property type="match status" value="1"/>
</dbReference>
<dbReference type="PANTHER" id="PTHR32116">
    <property type="entry name" value="GALACTURONOSYLTRANSFERASE 4-RELATED"/>
    <property type="match status" value="1"/>
</dbReference>
<name>A0A6I9S981_ELAGV</name>
<dbReference type="PANTHER" id="PTHR32116:SF61">
    <property type="entry name" value="GALACTURONOSYLTRANSFERASE 9-RELATED"/>
    <property type="match status" value="1"/>
</dbReference>
<dbReference type="EC" id="2.4.1.-" evidence="4"/>
<evidence type="ECO:0000256" key="1">
    <source>
        <dbReference type="ARBA" id="ARBA00004877"/>
    </source>
</evidence>
<keyword evidence="4" id="KW-0961">Cell wall biogenesis/degradation</keyword>
<organism evidence="5 6">
    <name type="scientific">Elaeis guineensis var. tenera</name>
    <name type="common">Oil palm</name>
    <dbReference type="NCBI Taxonomy" id="51953"/>
    <lineage>
        <taxon>Eukaryota</taxon>
        <taxon>Viridiplantae</taxon>
        <taxon>Streptophyta</taxon>
        <taxon>Embryophyta</taxon>
        <taxon>Tracheophyta</taxon>
        <taxon>Spermatophyta</taxon>
        <taxon>Magnoliopsida</taxon>
        <taxon>Liliopsida</taxon>
        <taxon>Arecaceae</taxon>
        <taxon>Arecoideae</taxon>
        <taxon>Cocoseae</taxon>
        <taxon>Elaeidinae</taxon>
        <taxon>Elaeis</taxon>
    </lineage>
</organism>
<dbReference type="GO" id="GO:0045489">
    <property type="term" value="P:pectin biosynthetic process"/>
    <property type="evidence" value="ECO:0007669"/>
    <property type="project" value="UniProtKB-UniPathway"/>
</dbReference>
<evidence type="ECO:0000313" key="6">
    <source>
        <dbReference type="RefSeq" id="XP_010939506.1"/>
    </source>
</evidence>
<dbReference type="FunCoup" id="A0A6I9S981">
    <property type="interactions" value="144"/>
</dbReference>
<evidence type="ECO:0000256" key="4">
    <source>
        <dbReference type="RuleBase" id="RU362027"/>
    </source>
</evidence>
<dbReference type="RefSeq" id="XP_010939506.1">
    <property type="nucleotide sequence ID" value="XM_010941204.3"/>
</dbReference>
<dbReference type="InterPro" id="IPR029993">
    <property type="entry name" value="GAUT"/>
</dbReference>
<evidence type="ECO:0000313" key="5">
    <source>
        <dbReference type="Proteomes" id="UP000504607"/>
    </source>
</evidence>
<sequence length="536" mass="60079">MAGGRPGRPATGIRVVFSYRVFVSAMLTLLFLAALSVLLSANPSSSAATSASSDSTVAGDPSAAGAYLRPYLSRTFLSVKSDPLRIRLDLLLRQAADHSALIHTYAAYARRLKLDNSRQLRVFEGLAASLSSLAARLNSGLPSDEDSLRPLEKEAKDRIKLARALISESKESFDTQLKVQKLRDTIFAVHEQLHRAKKLGALTNRIAAGSTPKSLHCLAMRLMEDRIAHPDSYRRPGPEPPELADPGLYHYVLISDNVIAVSTVVNSAIRNAAEPWKHVFHIVTDPMYLDAMQVWFTLRPPASGARVEVKSAADFGFLNSSYSPVMRQIEGARRDLALLDNLRFYLPEMYPRLRRVVFLEDDVVVQKDLAGLWRVDLDGKVNGAVEMCFGGFRRYGRYMNFSHPVVQERFSPRACAWAYGVNVFDLDAWRRERCTEQFHEYQDLNEDGMLWNPGTVLPAGLMTFSTTTKPLDKSWHVMGLGYNPSISPEKILNAAVIHFNGNMKPWLDVALNQYKHLWTKYVDTEMQFLPLCNFGL</sequence>
<dbReference type="KEGG" id="egu:105058323"/>
<dbReference type="UniPathway" id="UPA00845"/>
<dbReference type="Proteomes" id="UP000504607">
    <property type="component" value="Chromosome 15"/>
</dbReference>
<comment type="pathway">
    <text evidence="1 4">Glycan metabolism; pectin biosynthesis.</text>
</comment>
<dbReference type="OrthoDB" id="411524at2759"/>
<accession>A0A6I9S981</accession>
<evidence type="ECO:0000256" key="2">
    <source>
        <dbReference type="ARBA" id="ARBA00006351"/>
    </source>
</evidence>
<dbReference type="GO" id="GO:0047262">
    <property type="term" value="F:polygalacturonate 4-alpha-galacturonosyltransferase activity"/>
    <property type="evidence" value="ECO:0007669"/>
    <property type="project" value="InterPro"/>
</dbReference>
<dbReference type="InterPro" id="IPR002495">
    <property type="entry name" value="Glyco_trans_8"/>
</dbReference>
<dbReference type="SUPFAM" id="SSF53448">
    <property type="entry name" value="Nucleotide-diphospho-sugar transferases"/>
    <property type="match status" value="1"/>
</dbReference>
<dbReference type="CDD" id="cd06429">
    <property type="entry name" value="GT8_like_1"/>
    <property type="match status" value="1"/>
</dbReference>
<comment type="similarity">
    <text evidence="2 4">Belongs to the glycosyltransferase 8 family.</text>
</comment>
<dbReference type="GeneID" id="105058323"/>
<dbReference type="InParanoid" id="A0A6I9S981"/>